<name>A0A9E7FHW5_9LILI</name>
<feature type="domain" description="Reverse transcriptase Ty1/copia-type" evidence="1">
    <location>
        <begin position="298"/>
        <end position="366"/>
    </location>
</feature>
<feature type="domain" description="Retrovirus-related Pol polyprotein from transposon TNT 1-94-like beta-barrel" evidence="3">
    <location>
        <begin position="49"/>
        <end position="129"/>
    </location>
</feature>
<dbReference type="InterPro" id="IPR013103">
    <property type="entry name" value="RVT_2"/>
</dbReference>
<dbReference type="GO" id="GO:0003676">
    <property type="term" value="F:nucleic acid binding"/>
    <property type="evidence" value="ECO:0007669"/>
    <property type="project" value="InterPro"/>
</dbReference>
<accession>A0A9E7FHW5</accession>
<organism evidence="4 5">
    <name type="scientific">Musa troglodytarum</name>
    <name type="common">fe'i banana</name>
    <dbReference type="NCBI Taxonomy" id="320322"/>
    <lineage>
        <taxon>Eukaryota</taxon>
        <taxon>Viridiplantae</taxon>
        <taxon>Streptophyta</taxon>
        <taxon>Embryophyta</taxon>
        <taxon>Tracheophyta</taxon>
        <taxon>Spermatophyta</taxon>
        <taxon>Magnoliopsida</taxon>
        <taxon>Liliopsida</taxon>
        <taxon>Zingiberales</taxon>
        <taxon>Musaceae</taxon>
        <taxon>Musa</taxon>
    </lineage>
</organism>
<dbReference type="EMBL" id="CP097506">
    <property type="protein sequence ID" value="URD96234.1"/>
    <property type="molecule type" value="Genomic_DNA"/>
</dbReference>
<dbReference type="Pfam" id="PF07727">
    <property type="entry name" value="RVT_2"/>
    <property type="match status" value="1"/>
</dbReference>
<dbReference type="Pfam" id="PF22936">
    <property type="entry name" value="Pol_BBD"/>
    <property type="match status" value="1"/>
</dbReference>
<dbReference type="PANTHER" id="PTHR34940:SF4">
    <property type="entry name" value="OS02G0581100 PROTEIN"/>
    <property type="match status" value="1"/>
</dbReference>
<protein>
    <submittedName>
        <fullName evidence="4">Retrotransposon protein</fullName>
    </submittedName>
</protein>
<feature type="domain" description="GAG-pre-integrase" evidence="2">
    <location>
        <begin position="147"/>
        <end position="178"/>
    </location>
</feature>
<dbReference type="InterPro" id="IPR054722">
    <property type="entry name" value="PolX-like_BBD"/>
</dbReference>
<evidence type="ECO:0000259" key="3">
    <source>
        <dbReference type="Pfam" id="PF22936"/>
    </source>
</evidence>
<evidence type="ECO:0000259" key="2">
    <source>
        <dbReference type="Pfam" id="PF13976"/>
    </source>
</evidence>
<dbReference type="Proteomes" id="UP001055439">
    <property type="component" value="Chromosome 4"/>
</dbReference>
<dbReference type="Pfam" id="PF13976">
    <property type="entry name" value="gag_pre-integrs"/>
    <property type="match status" value="1"/>
</dbReference>
<evidence type="ECO:0000313" key="5">
    <source>
        <dbReference type="Proteomes" id="UP001055439"/>
    </source>
</evidence>
<evidence type="ECO:0000313" key="4">
    <source>
        <dbReference type="EMBL" id="URD96234.1"/>
    </source>
</evidence>
<dbReference type="SUPFAM" id="SSF53098">
    <property type="entry name" value="Ribonuclease H-like"/>
    <property type="match status" value="1"/>
</dbReference>
<proteinExistence type="predicted"/>
<evidence type="ECO:0000259" key="1">
    <source>
        <dbReference type="Pfam" id="PF07727"/>
    </source>
</evidence>
<dbReference type="InterPro" id="IPR012337">
    <property type="entry name" value="RNaseH-like_sf"/>
</dbReference>
<gene>
    <name evidence="4" type="ORF">MUK42_31512</name>
</gene>
<dbReference type="InterPro" id="IPR040296">
    <property type="entry name" value="PSBT"/>
</dbReference>
<dbReference type="InterPro" id="IPR036397">
    <property type="entry name" value="RNaseH_sf"/>
</dbReference>
<dbReference type="PANTHER" id="PTHR34940">
    <property type="entry name" value="PHOTOSYSTEM II 5 KDA PROTEIN, CHLOROPLASTIC"/>
    <property type="match status" value="1"/>
</dbReference>
<dbReference type="InterPro" id="IPR025724">
    <property type="entry name" value="GAG-pre-integrase_dom"/>
</dbReference>
<keyword evidence="5" id="KW-1185">Reference proteome</keyword>
<dbReference type="Gene3D" id="3.30.420.10">
    <property type="entry name" value="Ribonuclease H-like superfamily/Ribonuclease H"/>
    <property type="match status" value="1"/>
</dbReference>
<dbReference type="AlphaFoldDB" id="A0A9E7FHW5"/>
<reference evidence="4" key="1">
    <citation type="submission" date="2022-05" db="EMBL/GenBank/DDBJ databases">
        <title>The Musa troglodytarum L. genome provides insights into the mechanism of non-climacteric behaviour and enrichment of carotenoids.</title>
        <authorList>
            <person name="Wang J."/>
        </authorList>
    </citation>
    <scope>NUCLEOTIDE SEQUENCE</scope>
    <source>
        <tissue evidence="4">Leaf</tissue>
    </source>
</reference>
<dbReference type="OrthoDB" id="8048545at2759"/>
<sequence>MFAAAAAAVCGIGQGIATADEEPKPGTLEAKKKYAPICATMPTARDLEWIIDMGASYHATPRREFFATYRSRNFGVVKMGNHDTADIIGMGDIHIKTNLGCKLVLKDMRHMVDLRLNLISVGRLDDEDYDSRLQAKAYDEQLNDTEKDFSMELWHRRLGHMSEKGLQALSKREVLPDLRDQGSGYWSYGIQHEMIVPSTPQHNAIAERMNRTIMEKIRSLDAVVAEHVWSRKDVSYRHLRVFNCHAFAHIPDNERSKLDGIAASQDLEVEQLDMKTIFFHGDLEEKIYMEQPEGFKVKDMHTIDRLKKELSESFVTKDMGPAKQILGIQISRDRKNKKIWLSREKYIEKALERFSMSNAKPVGSPLRVTSSYAQNKVRQVMKRRRKCKRFLMLQQLEV</sequence>